<dbReference type="Proteomes" id="UP000248349">
    <property type="component" value="Unassembled WGS sequence"/>
</dbReference>
<name>A0A319AQB8_9EURO</name>
<dbReference type="GeneID" id="37077478"/>
<evidence type="ECO:0000313" key="2">
    <source>
        <dbReference type="Proteomes" id="UP000248349"/>
    </source>
</evidence>
<dbReference type="RefSeq" id="XP_025434584.1">
    <property type="nucleotide sequence ID" value="XM_025576250.1"/>
</dbReference>
<evidence type="ECO:0000313" key="1">
    <source>
        <dbReference type="EMBL" id="PYH48602.1"/>
    </source>
</evidence>
<dbReference type="EMBL" id="KZ821221">
    <property type="protein sequence ID" value="PYH48602.1"/>
    <property type="molecule type" value="Genomic_DNA"/>
</dbReference>
<reference evidence="1 2" key="1">
    <citation type="submission" date="2016-12" db="EMBL/GenBank/DDBJ databases">
        <title>The genomes of Aspergillus section Nigri reveals drivers in fungal speciation.</title>
        <authorList>
            <consortium name="DOE Joint Genome Institute"/>
            <person name="Vesth T.C."/>
            <person name="Nybo J."/>
            <person name="Theobald S."/>
            <person name="Brandl J."/>
            <person name="Frisvad J.C."/>
            <person name="Nielsen K.F."/>
            <person name="Lyhne E.K."/>
            <person name="Kogle M.E."/>
            <person name="Kuo A."/>
            <person name="Riley R."/>
            <person name="Clum A."/>
            <person name="Nolan M."/>
            <person name="Lipzen A."/>
            <person name="Salamov A."/>
            <person name="Henrissat B."/>
            <person name="Wiebenga A."/>
            <person name="De Vries R.P."/>
            <person name="Grigoriev I.V."/>
            <person name="Mortensen U.H."/>
            <person name="Andersen M.R."/>
            <person name="Baker S.E."/>
        </authorList>
    </citation>
    <scope>NUCLEOTIDE SEQUENCE [LARGE SCALE GENOMIC DNA]</scope>
    <source>
        <strain evidence="1 2">JOP 1030-1</strain>
    </source>
</reference>
<accession>A0A319AQB8</accession>
<protein>
    <submittedName>
        <fullName evidence="1">Uncharacterized protein</fullName>
    </submittedName>
</protein>
<keyword evidence="2" id="KW-1185">Reference proteome</keyword>
<gene>
    <name evidence="1" type="ORF">BP01DRAFT_363070</name>
</gene>
<proteinExistence type="predicted"/>
<dbReference type="AlphaFoldDB" id="A0A319AQB8"/>
<organism evidence="1 2">
    <name type="scientific">Aspergillus saccharolyticus JOP 1030-1</name>
    <dbReference type="NCBI Taxonomy" id="1450539"/>
    <lineage>
        <taxon>Eukaryota</taxon>
        <taxon>Fungi</taxon>
        <taxon>Dikarya</taxon>
        <taxon>Ascomycota</taxon>
        <taxon>Pezizomycotina</taxon>
        <taxon>Eurotiomycetes</taxon>
        <taxon>Eurotiomycetidae</taxon>
        <taxon>Eurotiales</taxon>
        <taxon>Aspergillaceae</taxon>
        <taxon>Aspergillus</taxon>
        <taxon>Aspergillus subgen. Circumdati</taxon>
    </lineage>
</organism>
<sequence>MDRERTYADGSYCGVSRLRQELLHYRSRGRCRINGSFLAPTLSSIGGRGTYRRRRRAPALGLPKWRSGPRNRRFEWDGNQFVQSQFSEWARKYCPRGAATLSDLSGLGLLRSDVQEVYDSTATCISDQIMRQVRCAKLFDALPANRPSEITLLVLQHS</sequence>